<dbReference type="PANTHER" id="PTHR22943">
    <property type="entry name" value="7-TRANSMEMBRANE DOMAIN RECEPTOR C.ELEGANS"/>
    <property type="match status" value="1"/>
</dbReference>
<dbReference type="EMBL" id="KI669066">
    <property type="protein sequence ID" value="ETN69661.1"/>
    <property type="molecule type" value="Genomic_DNA"/>
</dbReference>
<gene>
    <name evidence="2" type="ORF">NECAME_15173</name>
</gene>
<dbReference type="OrthoDB" id="5856319at2759"/>
<evidence type="ECO:0000256" key="1">
    <source>
        <dbReference type="SAM" id="Phobius"/>
    </source>
</evidence>
<feature type="transmembrane region" description="Helical" evidence="1">
    <location>
        <begin position="72"/>
        <end position="98"/>
    </location>
</feature>
<keyword evidence="1" id="KW-0812">Transmembrane</keyword>
<evidence type="ECO:0008006" key="4">
    <source>
        <dbReference type="Google" id="ProtNLM"/>
    </source>
</evidence>
<keyword evidence="1" id="KW-1133">Transmembrane helix</keyword>
<accession>W2SLB4</accession>
<sequence>MLTGYDSSECAQFGVSLSHILLNPLHLGLLAEHLLLISTMAGITIYSAIRIRCTLVKATLSENLRKMHWKMYTLLLLQTASPLLFLHTPCFAGFLFLFTGLKSTTISLNIVTILFSLFPFFNPIFIIGFLCEYRNYTLAKMRLYKRSSEVQSRSAFVSKVRATAMSQRNVSSNTYPH</sequence>
<keyword evidence="3" id="KW-1185">Reference proteome</keyword>
<keyword evidence="1" id="KW-0472">Membrane</keyword>
<dbReference type="Pfam" id="PF10326">
    <property type="entry name" value="7TM_GPCR_Str"/>
    <property type="match status" value="1"/>
</dbReference>
<evidence type="ECO:0000313" key="2">
    <source>
        <dbReference type="EMBL" id="ETN69661.1"/>
    </source>
</evidence>
<dbReference type="SUPFAM" id="SSF81321">
    <property type="entry name" value="Family A G protein-coupled receptor-like"/>
    <property type="match status" value="1"/>
</dbReference>
<feature type="transmembrane region" description="Helical" evidence="1">
    <location>
        <begin position="110"/>
        <end position="131"/>
    </location>
</feature>
<reference evidence="3" key="1">
    <citation type="journal article" date="2014" name="Nat. Genet.">
        <title>Genome of the human hookworm Necator americanus.</title>
        <authorList>
            <person name="Tang Y.T."/>
            <person name="Gao X."/>
            <person name="Rosa B.A."/>
            <person name="Abubucker S."/>
            <person name="Hallsworth-Pepin K."/>
            <person name="Martin J."/>
            <person name="Tyagi R."/>
            <person name="Heizer E."/>
            <person name="Zhang X."/>
            <person name="Bhonagiri-Palsikar V."/>
            <person name="Minx P."/>
            <person name="Warren W.C."/>
            <person name="Wang Q."/>
            <person name="Zhan B."/>
            <person name="Hotez P.J."/>
            <person name="Sternberg P.W."/>
            <person name="Dougall A."/>
            <person name="Gaze S.T."/>
            <person name="Mulvenna J."/>
            <person name="Sotillo J."/>
            <person name="Ranganathan S."/>
            <person name="Rabelo E.M."/>
            <person name="Wilson R.K."/>
            <person name="Felgner P.L."/>
            <person name="Bethony J."/>
            <person name="Hawdon J.M."/>
            <person name="Gasser R.B."/>
            <person name="Loukas A."/>
            <person name="Mitreva M."/>
        </authorList>
    </citation>
    <scope>NUCLEOTIDE SEQUENCE [LARGE SCALE GENOMIC DNA]</scope>
</reference>
<dbReference type="Proteomes" id="UP000053676">
    <property type="component" value="Unassembled WGS sequence"/>
</dbReference>
<proteinExistence type="predicted"/>
<protein>
    <recommendedName>
        <fullName evidence="4">7TM chemoreceptor</fullName>
    </recommendedName>
</protein>
<dbReference type="KEGG" id="nai:NECAME_15173"/>
<evidence type="ECO:0000313" key="3">
    <source>
        <dbReference type="Proteomes" id="UP000053676"/>
    </source>
</evidence>
<dbReference type="InterPro" id="IPR019428">
    <property type="entry name" value="7TM_GPCR_serpentine_rcpt_Str"/>
</dbReference>
<name>W2SLB4_NECAM</name>
<dbReference type="OMA" id="YESSAGW"/>
<feature type="transmembrane region" description="Helical" evidence="1">
    <location>
        <begin position="33"/>
        <end position="51"/>
    </location>
</feature>
<organism evidence="2 3">
    <name type="scientific">Necator americanus</name>
    <name type="common">Human hookworm</name>
    <dbReference type="NCBI Taxonomy" id="51031"/>
    <lineage>
        <taxon>Eukaryota</taxon>
        <taxon>Metazoa</taxon>
        <taxon>Ecdysozoa</taxon>
        <taxon>Nematoda</taxon>
        <taxon>Chromadorea</taxon>
        <taxon>Rhabditida</taxon>
        <taxon>Rhabditina</taxon>
        <taxon>Rhabditomorpha</taxon>
        <taxon>Strongyloidea</taxon>
        <taxon>Ancylostomatidae</taxon>
        <taxon>Bunostominae</taxon>
        <taxon>Necator</taxon>
    </lineage>
</organism>
<dbReference type="PANTHER" id="PTHR22943:SF248">
    <property type="entry name" value="SEVEN TM RECEPTOR"/>
    <property type="match status" value="1"/>
</dbReference>
<dbReference type="AlphaFoldDB" id="W2SLB4"/>